<evidence type="ECO:0000313" key="3">
    <source>
        <dbReference type="EMBL" id="PTU22181.1"/>
    </source>
</evidence>
<evidence type="ECO:0000256" key="2">
    <source>
        <dbReference type="SAM" id="SignalP"/>
    </source>
</evidence>
<keyword evidence="2" id="KW-0732">Signal</keyword>
<comment type="caution">
    <text evidence="3">The sequence shown here is derived from an EMBL/GenBank/DDBJ whole genome shotgun (WGS) entry which is preliminary data.</text>
</comment>
<evidence type="ECO:0000313" key="4">
    <source>
        <dbReference type="Proteomes" id="UP000244073"/>
    </source>
</evidence>
<dbReference type="EMBL" id="MSFN02000003">
    <property type="protein sequence ID" value="PTU22181.1"/>
    <property type="molecule type" value="Genomic_DNA"/>
</dbReference>
<dbReference type="GeneID" id="63817631"/>
<gene>
    <name evidence="3" type="ORF">P175DRAFT_0557108</name>
</gene>
<sequence length="182" mass="20239">MDDDIPRFLSLYLGVLSLLLLNEIHLVGCDSTNSQLVRPGSKIGHLPTTFACIHLRSLLGRSMVPSSNKFWMEQSKHYQYFCDCHPGSTSPSSPGTQGQEEALANEATHEDYTNVSEPWGFRALVYEIRMDIRADIMSRSTNAPIRICVKLCVALESNSSLIAPTSRNKGNDKPPRSQEKQG</sequence>
<organism evidence="3 4">
    <name type="scientific">Aspergillus ochraceoroseus IBT 24754</name>
    <dbReference type="NCBI Taxonomy" id="1392256"/>
    <lineage>
        <taxon>Eukaryota</taxon>
        <taxon>Fungi</taxon>
        <taxon>Dikarya</taxon>
        <taxon>Ascomycota</taxon>
        <taxon>Pezizomycotina</taxon>
        <taxon>Eurotiomycetes</taxon>
        <taxon>Eurotiomycetidae</taxon>
        <taxon>Eurotiales</taxon>
        <taxon>Aspergillaceae</taxon>
        <taxon>Aspergillus</taxon>
        <taxon>Aspergillus subgen. Nidulantes</taxon>
    </lineage>
</organism>
<dbReference type="RefSeq" id="XP_040753573.1">
    <property type="nucleotide sequence ID" value="XM_040900747.1"/>
</dbReference>
<feature type="compositionally biased region" description="Basic and acidic residues" evidence="1">
    <location>
        <begin position="169"/>
        <end position="182"/>
    </location>
</feature>
<dbReference type="AlphaFoldDB" id="A0A2T5M0X1"/>
<feature type="region of interest" description="Disordered" evidence="1">
    <location>
        <begin position="163"/>
        <end position="182"/>
    </location>
</feature>
<reference evidence="3 4" key="1">
    <citation type="journal article" date="2018" name="Proc. Natl. Acad. Sci. U.S.A.">
        <title>Linking secondary metabolites to gene clusters through genome sequencing of six diverse Aspergillus species.</title>
        <authorList>
            <person name="Kaerboelling I."/>
            <person name="Vesth T.C."/>
            <person name="Frisvad J.C."/>
            <person name="Nybo J.L."/>
            <person name="Theobald S."/>
            <person name="Kuo A."/>
            <person name="Bowyer P."/>
            <person name="Matsuda Y."/>
            <person name="Mondo S."/>
            <person name="Lyhne E.K."/>
            <person name="Kogle M.E."/>
            <person name="Clum A."/>
            <person name="Lipzen A."/>
            <person name="Salamov A."/>
            <person name="Ngan C.Y."/>
            <person name="Daum C."/>
            <person name="Chiniquy J."/>
            <person name="Barry K."/>
            <person name="LaButti K."/>
            <person name="Haridas S."/>
            <person name="Simmons B.A."/>
            <person name="Magnuson J.K."/>
            <person name="Mortensen U.H."/>
            <person name="Larsen T.O."/>
            <person name="Grigoriev I.V."/>
            <person name="Baker S.E."/>
            <person name="Andersen M.R."/>
        </authorList>
    </citation>
    <scope>NUCLEOTIDE SEQUENCE [LARGE SCALE GENOMIC DNA]</scope>
    <source>
        <strain evidence="3 4">IBT 24754</strain>
    </source>
</reference>
<evidence type="ECO:0000256" key="1">
    <source>
        <dbReference type="SAM" id="MobiDB-lite"/>
    </source>
</evidence>
<evidence type="ECO:0008006" key="5">
    <source>
        <dbReference type="Google" id="ProtNLM"/>
    </source>
</evidence>
<feature type="signal peptide" evidence="2">
    <location>
        <begin position="1"/>
        <end position="29"/>
    </location>
</feature>
<dbReference type="VEuPathDB" id="FungiDB:P175DRAFT_0557108"/>
<dbReference type="Proteomes" id="UP000244073">
    <property type="component" value="Unassembled WGS sequence"/>
</dbReference>
<proteinExistence type="predicted"/>
<name>A0A2T5M0X1_9EURO</name>
<feature type="chain" id="PRO_5015744146" description="Cyanovirin-N domain-containing protein" evidence="2">
    <location>
        <begin position="30"/>
        <end position="182"/>
    </location>
</feature>
<protein>
    <recommendedName>
        <fullName evidence="5">Cyanovirin-N domain-containing protein</fullName>
    </recommendedName>
</protein>
<accession>A0A2T5M0X1</accession>